<organism evidence="2 3">
    <name type="scientific">Raphidocelis subcapitata</name>
    <dbReference type="NCBI Taxonomy" id="307507"/>
    <lineage>
        <taxon>Eukaryota</taxon>
        <taxon>Viridiplantae</taxon>
        <taxon>Chlorophyta</taxon>
        <taxon>core chlorophytes</taxon>
        <taxon>Chlorophyceae</taxon>
        <taxon>CS clade</taxon>
        <taxon>Sphaeropleales</taxon>
        <taxon>Selenastraceae</taxon>
        <taxon>Raphidocelis</taxon>
    </lineage>
</organism>
<proteinExistence type="predicted"/>
<dbReference type="STRING" id="307507.A0A2V0PGG1"/>
<protein>
    <submittedName>
        <fullName evidence="2">Uncharacterized protein</fullName>
    </submittedName>
</protein>
<feature type="region of interest" description="Disordered" evidence="1">
    <location>
        <begin position="284"/>
        <end position="306"/>
    </location>
</feature>
<feature type="compositionally biased region" description="Pro residues" evidence="1">
    <location>
        <begin position="293"/>
        <end position="306"/>
    </location>
</feature>
<dbReference type="AlphaFoldDB" id="A0A2V0PGG1"/>
<reference evidence="2 3" key="1">
    <citation type="journal article" date="2018" name="Sci. Rep.">
        <title>Raphidocelis subcapitata (=Pseudokirchneriella subcapitata) provides an insight into genome evolution and environmental adaptations in the Sphaeropleales.</title>
        <authorList>
            <person name="Suzuki S."/>
            <person name="Yamaguchi H."/>
            <person name="Nakajima N."/>
            <person name="Kawachi M."/>
        </authorList>
    </citation>
    <scope>NUCLEOTIDE SEQUENCE [LARGE SCALE GENOMIC DNA]</scope>
    <source>
        <strain evidence="2 3">NIES-35</strain>
    </source>
</reference>
<feature type="region of interest" description="Disordered" evidence="1">
    <location>
        <begin position="233"/>
        <end position="255"/>
    </location>
</feature>
<evidence type="ECO:0000313" key="2">
    <source>
        <dbReference type="EMBL" id="GBF98911.1"/>
    </source>
</evidence>
<dbReference type="InParanoid" id="A0A2V0PGG1"/>
<dbReference type="EMBL" id="BDRX01000138">
    <property type="protein sequence ID" value="GBF98911.1"/>
    <property type="molecule type" value="Genomic_DNA"/>
</dbReference>
<dbReference type="Proteomes" id="UP000247498">
    <property type="component" value="Unassembled WGS sequence"/>
</dbReference>
<sequence>MRAPADSALKRAFAGDLELARDRPPRASWAGSWLSTLGHLAAAGSTQLIHPEPGAELPSYLAGLRTQMRHATTHGTGAILSLNVPLDLPQAGAALHLKHLHLKHLYVAITRAKNNLVMFDRGAGVRTGFVVPFEAARLSPFYFWLRALGLASHVRRGLRGMGSAGAAGGDEGGWLMRGSLNNTPAEWRKRGDNLAGMQMFKLAGQCYAQAGDAARARACAAIHDLYQLSSAAASDAPDGAPGGGRRARAPAAAGAAERERRRGVLLAAADALLTCAVGGGAVGDDAAASAKPPADPQPGWGPLPPTPGDLSLWLRLAAKAFAAAGSHSEAGRVLLALGQQEAARRQFARAGAAGRGAIAAAYEAAAVRELAGAGAGPGRVGGGFLAAGQLLREAWLLRFDDGPEGRARCCRMLAEHGDGLRMRLPPAKVDEVVHEMLRLQAAGDRAGMLEGARSLSDARLRHGLLLQLGAWREVAAATKDPAEAARLRQVLVQGLERFYGAKPLSNPAGAPAEVRAEAAGQLVEALACVAARPRDALAARGGAHAATLELARPAAAAEAIATHVLAHASATVAAVARAAVAGLQRQSGPRCSLAAPPPVFMPDVQAAAEVIKSEQGRIAAALQPLQPAWPRLAAGALQRRLDAPTAAGAQLPARDPNVAPCLLQQRMEALGVQRAG</sequence>
<comment type="caution">
    <text evidence="2">The sequence shown here is derived from an EMBL/GenBank/DDBJ whole genome shotgun (WGS) entry which is preliminary data.</text>
</comment>
<evidence type="ECO:0000256" key="1">
    <source>
        <dbReference type="SAM" id="MobiDB-lite"/>
    </source>
</evidence>
<gene>
    <name evidence="2" type="ORF">Rsub_11550</name>
</gene>
<evidence type="ECO:0000313" key="3">
    <source>
        <dbReference type="Proteomes" id="UP000247498"/>
    </source>
</evidence>
<name>A0A2V0PGG1_9CHLO</name>
<accession>A0A2V0PGG1</accession>
<keyword evidence="3" id="KW-1185">Reference proteome</keyword>